<dbReference type="GO" id="GO:0008761">
    <property type="term" value="F:UDP-N-acetylglucosamine 2-epimerase activity"/>
    <property type="evidence" value="ECO:0007669"/>
    <property type="project" value="UniProtKB-EC"/>
</dbReference>
<dbReference type="EC" id="5.1.3.14" evidence="4"/>
<dbReference type="PATRIC" id="fig|1664069.3.peg.4480"/>
<accession>A0A0J6DSD2</accession>
<evidence type="ECO:0000313" key="3">
    <source>
        <dbReference type="EMBL" id="KRT90120.1"/>
    </source>
</evidence>
<dbReference type="CDD" id="cd03786">
    <property type="entry name" value="GTB_UDP-GlcNAc_2-Epimerase"/>
    <property type="match status" value="1"/>
</dbReference>
<dbReference type="EMBL" id="JARRTL010000006">
    <property type="protein sequence ID" value="MEC0483803.1"/>
    <property type="molecule type" value="Genomic_DNA"/>
</dbReference>
<proteinExistence type="inferred from homology"/>
<dbReference type="PANTHER" id="PTHR43174">
    <property type="entry name" value="UDP-N-ACETYLGLUCOSAMINE 2-EPIMERASE"/>
    <property type="match status" value="1"/>
</dbReference>
<dbReference type="Gene3D" id="3.40.50.2000">
    <property type="entry name" value="Glycogen Phosphorylase B"/>
    <property type="match status" value="2"/>
</dbReference>
<dbReference type="Pfam" id="PF02350">
    <property type="entry name" value="Epimerase_2"/>
    <property type="match status" value="1"/>
</dbReference>
<dbReference type="Proteomes" id="UP001341297">
    <property type="component" value="Unassembled WGS sequence"/>
</dbReference>
<evidence type="ECO:0000313" key="6">
    <source>
        <dbReference type="Proteomes" id="UP001341297"/>
    </source>
</evidence>
<accession>A0A0J6EJA1</accession>
<protein>
    <submittedName>
        <fullName evidence="3">UDP-N-acetyl glucosamine 2-epimerase</fullName>
    </submittedName>
    <submittedName>
        <fullName evidence="4">UDP-N-acetylglucosamine 2-epimerase (Non-hydrolyzing)</fullName>
        <ecNumber evidence="4">5.1.3.14</ecNumber>
    </submittedName>
</protein>
<feature type="domain" description="UDP-N-acetylglucosamine 2-epimerase" evidence="2">
    <location>
        <begin position="29"/>
        <end position="356"/>
    </location>
</feature>
<reference evidence="3 5" key="1">
    <citation type="journal article" date="2015" name="Int. J. Syst. Evol. Microbiol.">
        <title>Bacillus glycinifermentans sp. nov., isolated from fermented soybean paste.</title>
        <authorList>
            <person name="Kim S.J."/>
            <person name="Dunlap C.A."/>
            <person name="Kwon S.W."/>
            <person name="Rooney A.P."/>
        </authorList>
    </citation>
    <scope>NUCLEOTIDE SEQUENCE [LARGE SCALE GENOMIC DNA]</scope>
    <source>
        <strain evidence="3 5">GO-13</strain>
    </source>
</reference>
<dbReference type="RefSeq" id="WP_048356568.1">
    <property type="nucleotide sequence ID" value="NZ_CP023481.1"/>
</dbReference>
<dbReference type="PANTHER" id="PTHR43174:SF1">
    <property type="entry name" value="UDP-N-ACETYLGLUCOSAMINE 2-EPIMERASE"/>
    <property type="match status" value="1"/>
</dbReference>
<reference evidence="3" key="2">
    <citation type="submission" date="2015-10" db="EMBL/GenBank/DDBJ databases">
        <authorList>
            <person name="Gilbert D.G."/>
        </authorList>
    </citation>
    <scope>NUCLEOTIDE SEQUENCE</scope>
    <source>
        <strain evidence="3">GO-13</strain>
    </source>
</reference>
<evidence type="ECO:0000313" key="5">
    <source>
        <dbReference type="Proteomes" id="UP000036168"/>
    </source>
</evidence>
<keyword evidence="6" id="KW-1185">Reference proteome</keyword>
<dbReference type="EMBL" id="LECW02000045">
    <property type="protein sequence ID" value="KRT90120.1"/>
    <property type="molecule type" value="Genomic_DNA"/>
</dbReference>
<comment type="similarity">
    <text evidence="1">Belongs to the UDP-N-acetylglucosamine 2-epimerase family.</text>
</comment>
<gene>
    <name evidence="4" type="primary">wecB</name>
    <name evidence="3" type="ORF">AB447_205935</name>
    <name evidence="4" type="ORF">P8828_02920</name>
</gene>
<evidence type="ECO:0000313" key="4">
    <source>
        <dbReference type="EMBL" id="MEC0483803.1"/>
    </source>
</evidence>
<dbReference type="OrthoDB" id="9803238at2"/>
<dbReference type="InterPro" id="IPR029767">
    <property type="entry name" value="WecB-like"/>
</dbReference>
<dbReference type="InterPro" id="IPR003331">
    <property type="entry name" value="UDP_GlcNAc_Epimerase_2_dom"/>
</dbReference>
<dbReference type="SUPFAM" id="SSF53756">
    <property type="entry name" value="UDP-Glycosyltransferase/glycogen phosphorylase"/>
    <property type="match status" value="1"/>
</dbReference>
<reference evidence="4 6" key="3">
    <citation type="submission" date="2023-03" db="EMBL/GenBank/DDBJ databases">
        <title>Agriculturally important microbes genome sequencing.</title>
        <authorList>
            <person name="Dunlap C."/>
        </authorList>
    </citation>
    <scope>NUCLEOTIDE SEQUENCE [LARGE SCALE GENOMIC DNA]</scope>
    <source>
        <strain evidence="4 6">CBP-3203</strain>
    </source>
</reference>
<comment type="caution">
    <text evidence="3">The sequence shown here is derived from an EMBL/GenBank/DDBJ whole genome shotgun (WGS) entry which is preliminary data.</text>
</comment>
<dbReference type="STRING" id="1664069.BGLY_4504"/>
<sequence length="363" mass="41112">MKIMTILGTRPEIIRLSLIIGKLDQFADQHILVHTGQNYDASLSEIFFDQLKVRLPDYHIKPSRHSTGAQIGEIFTEVEKLILKLEPDKLLVLGDTNSALCAFLGERYGIPVYHMEAGNRCFDNSVPEEINRRVIDSIASFNLPYTRVAKENLEREGMHPQRIWVSGNPIYEVMNHYRDDIAKRNPLDALNVQSKSFILVTAHRAENVDHKKRLQNIVDALTSLAGTHKIPVICSVHPRTRDRLQKFGIQNDEGLLKFCEPFGFFDFVNLQQHAKCVITDSGTVQEESCILKVPSVTIRNSTERPETVMCGSNVVSGLETERIVDAAELMMQAKTDWELPEGYDDPLVSDKIVHFILGGLRHV</sequence>
<evidence type="ECO:0000259" key="2">
    <source>
        <dbReference type="Pfam" id="PF02350"/>
    </source>
</evidence>
<dbReference type="Proteomes" id="UP000036168">
    <property type="component" value="Unassembled WGS sequence"/>
</dbReference>
<dbReference type="NCBIfam" id="TIGR00236">
    <property type="entry name" value="wecB"/>
    <property type="match status" value="1"/>
</dbReference>
<keyword evidence="1 4" id="KW-0413">Isomerase</keyword>
<organism evidence="3 5">
    <name type="scientific">Bacillus glycinifermentans</name>
    <dbReference type="NCBI Taxonomy" id="1664069"/>
    <lineage>
        <taxon>Bacteria</taxon>
        <taxon>Bacillati</taxon>
        <taxon>Bacillota</taxon>
        <taxon>Bacilli</taxon>
        <taxon>Bacillales</taxon>
        <taxon>Bacillaceae</taxon>
        <taxon>Bacillus</taxon>
    </lineage>
</organism>
<dbReference type="AlphaFoldDB" id="A0A0J6DSD2"/>
<evidence type="ECO:0000256" key="1">
    <source>
        <dbReference type="RuleBase" id="RU003513"/>
    </source>
</evidence>
<name>A0A0J6DSD2_9BACI</name>